<keyword evidence="3" id="KW-1185">Reference proteome</keyword>
<evidence type="ECO:0000256" key="1">
    <source>
        <dbReference type="SAM" id="MobiDB-lite"/>
    </source>
</evidence>
<gene>
    <name evidence="2" type="ORF">P7K49_040986</name>
</gene>
<evidence type="ECO:0000313" key="3">
    <source>
        <dbReference type="Proteomes" id="UP001266305"/>
    </source>
</evidence>
<comment type="caution">
    <text evidence="2">The sequence shown here is derived from an EMBL/GenBank/DDBJ whole genome shotgun (WGS) entry which is preliminary data.</text>
</comment>
<reference evidence="2 3" key="1">
    <citation type="submission" date="2023-05" db="EMBL/GenBank/DDBJ databases">
        <title>B98-5 Cell Line De Novo Hybrid Assembly: An Optical Mapping Approach.</title>
        <authorList>
            <person name="Kananen K."/>
            <person name="Auerbach J.A."/>
            <person name="Kautto E."/>
            <person name="Blachly J.S."/>
        </authorList>
    </citation>
    <scope>NUCLEOTIDE SEQUENCE [LARGE SCALE GENOMIC DNA]</scope>
    <source>
        <strain evidence="2">B95-8</strain>
        <tissue evidence="2">Cell line</tissue>
    </source>
</reference>
<evidence type="ECO:0000313" key="2">
    <source>
        <dbReference type="EMBL" id="KAK2081779.1"/>
    </source>
</evidence>
<feature type="region of interest" description="Disordered" evidence="1">
    <location>
        <begin position="23"/>
        <end position="42"/>
    </location>
</feature>
<feature type="non-terminal residue" evidence="2">
    <location>
        <position position="1"/>
    </location>
</feature>
<dbReference type="Proteomes" id="UP001266305">
    <property type="component" value="Unassembled WGS sequence"/>
</dbReference>
<organism evidence="2 3">
    <name type="scientific">Saguinus oedipus</name>
    <name type="common">Cotton-top tamarin</name>
    <name type="synonym">Oedipomidas oedipus</name>
    <dbReference type="NCBI Taxonomy" id="9490"/>
    <lineage>
        <taxon>Eukaryota</taxon>
        <taxon>Metazoa</taxon>
        <taxon>Chordata</taxon>
        <taxon>Craniata</taxon>
        <taxon>Vertebrata</taxon>
        <taxon>Euteleostomi</taxon>
        <taxon>Mammalia</taxon>
        <taxon>Eutheria</taxon>
        <taxon>Euarchontoglires</taxon>
        <taxon>Primates</taxon>
        <taxon>Haplorrhini</taxon>
        <taxon>Platyrrhini</taxon>
        <taxon>Cebidae</taxon>
        <taxon>Callitrichinae</taxon>
        <taxon>Saguinus</taxon>
    </lineage>
</organism>
<feature type="non-terminal residue" evidence="2">
    <location>
        <position position="84"/>
    </location>
</feature>
<accession>A0ABQ9TAK5</accession>
<sequence length="84" mass="8708">ILDSSTPPLPGFPASLETSQACSNSSLRAQPLGGKGSRVPLRGWSSRSAGVCPLTLPFWPLKLPKSDCRLGPGQLAAPEEPPGD</sequence>
<dbReference type="EMBL" id="JASSZA010000090">
    <property type="protein sequence ID" value="KAK2081779.1"/>
    <property type="molecule type" value="Genomic_DNA"/>
</dbReference>
<name>A0ABQ9TAK5_SAGOE</name>
<proteinExistence type="predicted"/>
<protein>
    <submittedName>
        <fullName evidence="2">Uncharacterized protein</fullName>
    </submittedName>
</protein>